<keyword evidence="9 14" id="KW-0540">Nuclease</keyword>
<comment type="catalytic activity">
    <reaction evidence="1 14 15 16">
        <text>Endonucleolytic cleavage to 5'-phosphomonoester.</text>
        <dbReference type="EC" id="3.1.26.4"/>
    </reaction>
</comment>
<dbReference type="NCBIfam" id="NF000595">
    <property type="entry name" value="PRK00015.1-3"/>
    <property type="match status" value="1"/>
</dbReference>
<feature type="binding site" evidence="14 15">
    <location>
        <position position="75"/>
    </location>
    <ligand>
        <name>a divalent metal cation</name>
        <dbReference type="ChEBI" id="CHEBI:60240"/>
    </ligand>
</feature>
<keyword evidence="8 14" id="KW-0963">Cytoplasm</keyword>
<feature type="region of interest" description="Disordered" evidence="17">
    <location>
        <begin position="8"/>
        <end position="37"/>
    </location>
</feature>
<dbReference type="GO" id="GO:0004523">
    <property type="term" value="F:RNA-DNA hybrid ribonuclease activity"/>
    <property type="evidence" value="ECO:0007669"/>
    <property type="project" value="UniProtKB-UniRule"/>
</dbReference>
<evidence type="ECO:0000256" key="13">
    <source>
        <dbReference type="ARBA" id="ARBA00023211"/>
    </source>
</evidence>
<dbReference type="GO" id="GO:0006298">
    <property type="term" value="P:mismatch repair"/>
    <property type="evidence" value="ECO:0007669"/>
    <property type="project" value="TreeGrafter"/>
</dbReference>
<evidence type="ECO:0000256" key="6">
    <source>
        <dbReference type="ARBA" id="ARBA00012180"/>
    </source>
</evidence>
<dbReference type="InterPro" id="IPR022898">
    <property type="entry name" value="RNase_HII"/>
</dbReference>
<feature type="compositionally biased region" description="Basic and acidic residues" evidence="17">
    <location>
        <begin position="8"/>
        <end position="17"/>
    </location>
</feature>
<dbReference type="GO" id="GO:0003723">
    <property type="term" value="F:RNA binding"/>
    <property type="evidence" value="ECO:0007669"/>
    <property type="project" value="UniProtKB-UniRule"/>
</dbReference>
<evidence type="ECO:0000256" key="14">
    <source>
        <dbReference type="HAMAP-Rule" id="MF_00052"/>
    </source>
</evidence>
<dbReference type="NCBIfam" id="NF000594">
    <property type="entry name" value="PRK00015.1-1"/>
    <property type="match status" value="1"/>
</dbReference>
<organism evidence="19 20">
    <name type="scientific">Candidatus Borkfalkia excrementigallinarum</name>
    <dbReference type="NCBI Taxonomy" id="2838506"/>
    <lineage>
        <taxon>Bacteria</taxon>
        <taxon>Bacillati</taxon>
        <taxon>Bacillota</taxon>
        <taxon>Clostridia</taxon>
        <taxon>Christensenellales</taxon>
        <taxon>Christensenellaceae</taxon>
        <taxon>Candidatus Borkfalkia</taxon>
    </lineage>
</organism>
<dbReference type="Gene3D" id="3.30.420.10">
    <property type="entry name" value="Ribonuclease H-like superfamily/Ribonuclease H"/>
    <property type="match status" value="1"/>
</dbReference>
<dbReference type="AlphaFoldDB" id="A0A9D2CRP0"/>
<evidence type="ECO:0000256" key="15">
    <source>
        <dbReference type="PROSITE-ProRule" id="PRU01319"/>
    </source>
</evidence>
<comment type="similarity">
    <text evidence="5 14 16">Belongs to the RNase HII family.</text>
</comment>
<evidence type="ECO:0000256" key="7">
    <source>
        <dbReference type="ARBA" id="ARBA00019179"/>
    </source>
</evidence>
<evidence type="ECO:0000256" key="11">
    <source>
        <dbReference type="ARBA" id="ARBA00022759"/>
    </source>
</evidence>
<comment type="cofactor">
    <cofactor evidence="2">
        <name>Mg(2+)</name>
        <dbReference type="ChEBI" id="CHEBI:18420"/>
    </cofactor>
</comment>
<reference evidence="19" key="1">
    <citation type="journal article" date="2021" name="PeerJ">
        <title>Extensive microbial diversity within the chicken gut microbiome revealed by metagenomics and culture.</title>
        <authorList>
            <person name="Gilroy R."/>
            <person name="Ravi A."/>
            <person name="Getino M."/>
            <person name="Pursley I."/>
            <person name="Horton D.L."/>
            <person name="Alikhan N.F."/>
            <person name="Baker D."/>
            <person name="Gharbi K."/>
            <person name="Hall N."/>
            <person name="Watson M."/>
            <person name="Adriaenssens E.M."/>
            <person name="Foster-Nyarko E."/>
            <person name="Jarju S."/>
            <person name="Secka A."/>
            <person name="Antonio M."/>
            <person name="Oren A."/>
            <person name="Chaudhuri R.R."/>
            <person name="La Ragione R."/>
            <person name="Hildebrand F."/>
            <person name="Pallen M.J."/>
        </authorList>
    </citation>
    <scope>NUCLEOTIDE SEQUENCE</scope>
    <source>
        <strain evidence="19">1345</strain>
    </source>
</reference>
<dbReference type="CDD" id="cd07182">
    <property type="entry name" value="RNase_HII_bacteria_HII_like"/>
    <property type="match status" value="1"/>
</dbReference>
<evidence type="ECO:0000259" key="18">
    <source>
        <dbReference type="PROSITE" id="PS51975"/>
    </source>
</evidence>
<feature type="compositionally biased region" description="Basic residues" evidence="17">
    <location>
        <begin position="18"/>
        <end position="34"/>
    </location>
</feature>
<dbReference type="Pfam" id="PF01351">
    <property type="entry name" value="RNase_HII"/>
    <property type="match status" value="1"/>
</dbReference>
<dbReference type="EC" id="3.1.26.4" evidence="6 14"/>
<sequence length="272" mass="30572">MSLRFCAERGAKAEKRKSEKIRKNSKKTAQKRRKSAENYRKIRKMMRTQKKKQIDKLAYEREMLALGAEYIAGVDEVGRGPLAGPVVCAAVILPLGENELIEGIDDSKKVREEERGRLAALIRERAIAYKICEADNRTIDRINILEATKLCMKNAVEGLSVQPDVVFVDGNFRLRIDLPQQNIVRGDALSYSIGAASILAKVYRDALMREYDAVYPQYGFAKHKGYGTKMHTDAIQEYGLCEIHRKTFTKKLLGEAESGGEQPISAPSATKF</sequence>
<dbReference type="GO" id="GO:0005737">
    <property type="term" value="C:cytoplasm"/>
    <property type="evidence" value="ECO:0007669"/>
    <property type="project" value="UniProtKB-SubCell"/>
</dbReference>
<comment type="subcellular location">
    <subcellularLocation>
        <location evidence="4 14">Cytoplasm</location>
    </subcellularLocation>
</comment>
<dbReference type="SUPFAM" id="SSF53098">
    <property type="entry name" value="Ribonuclease H-like"/>
    <property type="match status" value="1"/>
</dbReference>
<reference evidence="19" key="2">
    <citation type="submission" date="2021-04" db="EMBL/GenBank/DDBJ databases">
        <authorList>
            <person name="Gilroy R."/>
        </authorList>
    </citation>
    <scope>NUCLEOTIDE SEQUENCE</scope>
    <source>
        <strain evidence="19">1345</strain>
    </source>
</reference>
<evidence type="ECO:0000256" key="4">
    <source>
        <dbReference type="ARBA" id="ARBA00004496"/>
    </source>
</evidence>
<keyword evidence="10 14" id="KW-0479">Metal-binding</keyword>
<dbReference type="GO" id="GO:0043137">
    <property type="term" value="P:DNA replication, removal of RNA primer"/>
    <property type="evidence" value="ECO:0007669"/>
    <property type="project" value="TreeGrafter"/>
</dbReference>
<dbReference type="InterPro" id="IPR036397">
    <property type="entry name" value="RNaseH_sf"/>
</dbReference>
<dbReference type="InterPro" id="IPR012337">
    <property type="entry name" value="RNaseH-like_sf"/>
</dbReference>
<comment type="cofactor">
    <cofactor evidence="14 15">
        <name>Mn(2+)</name>
        <dbReference type="ChEBI" id="CHEBI:29035"/>
    </cofactor>
    <cofactor evidence="14 15">
        <name>Mg(2+)</name>
        <dbReference type="ChEBI" id="CHEBI:18420"/>
    </cofactor>
    <text evidence="14 15">Manganese or magnesium. Binds 1 divalent metal ion per monomer in the absence of substrate. May bind a second metal ion after substrate binding.</text>
</comment>
<keyword evidence="11 14" id="KW-0255">Endonuclease</keyword>
<dbReference type="InterPro" id="IPR001352">
    <property type="entry name" value="RNase_HII/HIII"/>
</dbReference>
<dbReference type="EMBL" id="DXCQ01000016">
    <property type="protein sequence ID" value="HIY96330.1"/>
    <property type="molecule type" value="Genomic_DNA"/>
</dbReference>
<evidence type="ECO:0000256" key="3">
    <source>
        <dbReference type="ARBA" id="ARBA00004065"/>
    </source>
</evidence>
<evidence type="ECO:0000256" key="10">
    <source>
        <dbReference type="ARBA" id="ARBA00022723"/>
    </source>
</evidence>
<accession>A0A9D2CRP0</accession>
<protein>
    <recommendedName>
        <fullName evidence="7 14">Ribonuclease HII</fullName>
        <shortName evidence="14">RNase HII</shortName>
        <ecNumber evidence="6 14">3.1.26.4</ecNumber>
    </recommendedName>
</protein>
<evidence type="ECO:0000256" key="5">
    <source>
        <dbReference type="ARBA" id="ARBA00007383"/>
    </source>
</evidence>
<feature type="domain" description="RNase H type-2" evidence="18">
    <location>
        <begin position="69"/>
        <end position="260"/>
    </location>
</feature>
<dbReference type="Proteomes" id="UP000886750">
    <property type="component" value="Unassembled WGS sequence"/>
</dbReference>
<comment type="function">
    <text evidence="3 14 16">Endonuclease that specifically degrades the RNA of RNA-DNA hybrids.</text>
</comment>
<comment type="caution">
    <text evidence="19">The sequence shown here is derived from an EMBL/GenBank/DDBJ whole genome shotgun (WGS) entry which is preliminary data.</text>
</comment>
<dbReference type="PANTHER" id="PTHR10954">
    <property type="entry name" value="RIBONUCLEASE H2 SUBUNIT A"/>
    <property type="match status" value="1"/>
</dbReference>
<evidence type="ECO:0000313" key="19">
    <source>
        <dbReference type="EMBL" id="HIY96330.1"/>
    </source>
</evidence>
<proteinExistence type="inferred from homology"/>
<evidence type="ECO:0000256" key="12">
    <source>
        <dbReference type="ARBA" id="ARBA00022801"/>
    </source>
</evidence>
<evidence type="ECO:0000256" key="17">
    <source>
        <dbReference type="SAM" id="MobiDB-lite"/>
    </source>
</evidence>
<dbReference type="GO" id="GO:0030145">
    <property type="term" value="F:manganese ion binding"/>
    <property type="evidence" value="ECO:0007669"/>
    <property type="project" value="UniProtKB-UniRule"/>
</dbReference>
<evidence type="ECO:0000256" key="16">
    <source>
        <dbReference type="RuleBase" id="RU003515"/>
    </source>
</evidence>
<dbReference type="PANTHER" id="PTHR10954:SF18">
    <property type="entry name" value="RIBONUCLEASE HII"/>
    <property type="match status" value="1"/>
</dbReference>
<feature type="binding site" evidence="14 15">
    <location>
        <position position="76"/>
    </location>
    <ligand>
        <name>a divalent metal cation</name>
        <dbReference type="ChEBI" id="CHEBI:60240"/>
    </ligand>
</feature>
<dbReference type="InterPro" id="IPR024567">
    <property type="entry name" value="RNase_HII/HIII_dom"/>
</dbReference>
<evidence type="ECO:0000256" key="2">
    <source>
        <dbReference type="ARBA" id="ARBA00001946"/>
    </source>
</evidence>
<keyword evidence="12 14" id="KW-0378">Hydrolase</keyword>
<dbReference type="GO" id="GO:0032299">
    <property type="term" value="C:ribonuclease H2 complex"/>
    <property type="evidence" value="ECO:0007669"/>
    <property type="project" value="TreeGrafter"/>
</dbReference>
<dbReference type="HAMAP" id="MF_00052_B">
    <property type="entry name" value="RNase_HII_B"/>
    <property type="match status" value="1"/>
</dbReference>
<gene>
    <name evidence="14" type="primary">rnhB</name>
    <name evidence="19" type="ORF">H9729_01435</name>
</gene>
<feature type="binding site" evidence="14 15">
    <location>
        <position position="169"/>
    </location>
    <ligand>
        <name>a divalent metal cation</name>
        <dbReference type="ChEBI" id="CHEBI:60240"/>
    </ligand>
</feature>
<evidence type="ECO:0000256" key="8">
    <source>
        <dbReference type="ARBA" id="ARBA00022490"/>
    </source>
</evidence>
<keyword evidence="13 14" id="KW-0464">Manganese</keyword>
<name>A0A9D2CRP0_9FIRM</name>
<dbReference type="PROSITE" id="PS51975">
    <property type="entry name" value="RNASE_H_2"/>
    <property type="match status" value="1"/>
</dbReference>
<evidence type="ECO:0000256" key="1">
    <source>
        <dbReference type="ARBA" id="ARBA00000077"/>
    </source>
</evidence>
<evidence type="ECO:0000256" key="9">
    <source>
        <dbReference type="ARBA" id="ARBA00022722"/>
    </source>
</evidence>
<evidence type="ECO:0000313" key="20">
    <source>
        <dbReference type="Proteomes" id="UP000886750"/>
    </source>
</evidence>
<dbReference type="FunFam" id="3.30.420.10:FF:000006">
    <property type="entry name" value="Ribonuclease HII"/>
    <property type="match status" value="1"/>
</dbReference>